<comment type="caution">
    <text evidence="9">The sequence shown here is derived from an EMBL/GenBank/DDBJ whole genome shotgun (WGS) entry which is preliminary data.</text>
</comment>
<sequence>MLGDSALLGTGGGGGGNSGDAVAATVSAAAASAVAVAGSAHENGADTALGGDGGGGGGGSISGDDDRGRGEEGDRSFGGSRWPRQETLALLKIRSDMDVAFRGSSVKGPLWEEVSRKLAELGYHRNSKKCKEKFENVYKYHRRTKEGRSGKSYAKTYRFFDQLQALEGNNHTAKTTNQSPTPSKPTQTTAPLQVAPVSIVVTASSLPHQFPATTTTTIPMFAASDTTNNLNSVSVPFSHATNVPPTTLPISFPQPILNTTITTTPSIDHTIPSFPPPKIPTHFKPSSITNPTSNPSHVNNSNPISFPNIPMDLLPNSSSSSTSSDETFQERRKRKRKLNDFFERIMKGVIEKQEELQRRFLEAIEKREQEWAAREDAWMMQEMQRLSSEREILAQERSMAAAKDAALITFFQKIAEQQNIGHAFNNVTIPSQQHAPPVTTPAAVPAPTLVQQPTQIPMDAPVPAPAQTLMQPMELVLLAPQQHEREQQNQASNIEIVKTNNGDNMMRTSSPRWPKVEILALIKLRTSMDDKYQENGPKGALWEEISSLMRKHGYNRSPKRCKEKWENINKYYKKVKESNKKRPEDSKTCPYYHELDALYRERRNLQNSMNHDSMMPLLMVQPEQQWPPQQPPPSALPDVTMEDAQNGPLNNQHHNDEGEEDDEGDKYEIVASKSDLVGASVE</sequence>
<evidence type="ECO:0000256" key="7">
    <source>
        <dbReference type="SAM" id="MobiDB-lite"/>
    </source>
</evidence>
<feature type="domain" description="Myb-like" evidence="8">
    <location>
        <begin position="80"/>
        <end position="138"/>
    </location>
</feature>
<keyword evidence="3" id="KW-0805">Transcription regulation</keyword>
<keyword evidence="10" id="KW-1185">Reference proteome</keyword>
<dbReference type="FunFam" id="1.10.10.60:FF:000061">
    <property type="entry name" value="Trihelix transcription factor GT-2"/>
    <property type="match status" value="1"/>
</dbReference>
<evidence type="ECO:0000313" key="10">
    <source>
        <dbReference type="Proteomes" id="UP001497480"/>
    </source>
</evidence>
<evidence type="ECO:0000256" key="1">
    <source>
        <dbReference type="ARBA" id="ARBA00004123"/>
    </source>
</evidence>
<feature type="region of interest" description="Disordered" evidence="7">
    <location>
        <begin position="43"/>
        <end position="81"/>
    </location>
</feature>
<evidence type="ECO:0000259" key="8">
    <source>
        <dbReference type="PROSITE" id="PS50090"/>
    </source>
</evidence>
<feature type="compositionally biased region" description="Low complexity" evidence="7">
    <location>
        <begin position="174"/>
        <end position="189"/>
    </location>
</feature>
<keyword evidence="2" id="KW-0677">Repeat</keyword>
<evidence type="ECO:0000256" key="5">
    <source>
        <dbReference type="ARBA" id="ARBA00023163"/>
    </source>
</evidence>
<comment type="subcellular location">
    <subcellularLocation>
        <location evidence="1">Nucleus</location>
    </subcellularLocation>
</comment>
<dbReference type="GO" id="GO:0005634">
    <property type="term" value="C:nucleus"/>
    <property type="evidence" value="ECO:0007669"/>
    <property type="project" value="UniProtKB-SubCell"/>
</dbReference>
<reference evidence="9 10" key="1">
    <citation type="submission" date="2024-03" db="EMBL/GenBank/DDBJ databases">
        <authorList>
            <person name="Martinez-Hernandez J."/>
        </authorList>
    </citation>
    <scope>NUCLEOTIDE SEQUENCE [LARGE SCALE GENOMIC DNA]</scope>
</reference>
<evidence type="ECO:0000256" key="4">
    <source>
        <dbReference type="ARBA" id="ARBA00023125"/>
    </source>
</evidence>
<feature type="compositionally biased region" description="Gly residues" evidence="7">
    <location>
        <begin position="9"/>
        <end position="18"/>
    </location>
</feature>
<dbReference type="EMBL" id="CAXHTB010000003">
    <property type="protein sequence ID" value="CAL0302979.1"/>
    <property type="molecule type" value="Genomic_DNA"/>
</dbReference>
<dbReference type="GO" id="GO:0003677">
    <property type="term" value="F:DNA binding"/>
    <property type="evidence" value="ECO:0007669"/>
    <property type="project" value="UniProtKB-KW"/>
</dbReference>
<feature type="region of interest" description="Disordered" evidence="7">
    <location>
        <begin position="286"/>
        <end position="334"/>
    </location>
</feature>
<evidence type="ECO:0000256" key="3">
    <source>
        <dbReference type="ARBA" id="ARBA00023015"/>
    </source>
</evidence>
<evidence type="ECO:0000256" key="6">
    <source>
        <dbReference type="ARBA" id="ARBA00023242"/>
    </source>
</evidence>
<protein>
    <recommendedName>
        <fullName evidence="8">Myb-like domain-containing protein</fullName>
    </recommendedName>
</protein>
<dbReference type="PANTHER" id="PTHR21654">
    <property type="entry name" value="FI21293P1"/>
    <property type="match status" value="1"/>
</dbReference>
<dbReference type="InterPro" id="IPR001005">
    <property type="entry name" value="SANT/Myb"/>
</dbReference>
<keyword evidence="5" id="KW-0804">Transcription</keyword>
<feature type="region of interest" description="Disordered" evidence="7">
    <location>
        <begin position="172"/>
        <end position="191"/>
    </location>
</feature>
<dbReference type="Pfam" id="PF13837">
    <property type="entry name" value="Myb_DNA-bind_4"/>
    <property type="match status" value="2"/>
</dbReference>
<dbReference type="GO" id="GO:0006355">
    <property type="term" value="P:regulation of DNA-templated transcription"/>
    <property type="evidence" value="ECO:0007669"/>
    <property type="project" value="UniProtKB-ARBA"/>
</dbReference>
<gene>
    <name evidence="9" type="ORF">LLUT_LOCUS4039</name>
</gene>
<dbReference type="PANTHER" id="PTHR21654:SF59">
    <property type="entry name" value="TRIHELIX TRANSCRIPTION FACTOR DF1"/>
    <property type="match status" value="1"/>
</dbReference>
<accession>A0AAV1W0Q4</accession>
<name>A0AAV1W0Q4_LUPLU</name>
<dbReference type="CDD" id="cd12203">
    <property type="entry name" value="GT1"/>
    <property type="match status" value="2"/>
</dbReference>
<dbReference type="InterPro" id="IPR044822">
    <property type="entry name" value="Myb_DNA-bind_4"/>
</dbReference>
<dbReference type="FunFam" id="1.10.10.60:FF:000092">
    <property type="entry name" value="Trihelix transcription factor GT-2"/>
    <property type="match status" value="1"/>
</dbReference>
<feature type="compositionally biased region" description="Gly residues" evidence="7">
    <location>
        <begin position="50"/>
        <end position="61"/>
    </location>
</feature>
<feature type="region of interest" description="Disordered" evidence="7">
    <location>
        <begin position="624"/>
        <end position="682"/>
    </location>
</feature>
<evidence type="ECO:0000256" key="2">
    <source>
        <dbReference type="ARBA" id="ARBA00022737"/>
    </source>
</evidence>
<dbReference type="SMART" id="SM00717">
    <property type="entry name" value="SANT"/>
    <property type="match status" value="2"/>
</dbReference>
<organism evidence="9 10">
    <name type="scientific">Lupinus luteus</name>
    <name type="common">European yellow lupine</name>
    <dbReference type="NCBI Taxonomy" id="3873"/>
    <lineage>
        <taxon>Eukaryota</taxon>
        <taxon>Viridiplantae</taxon>
        <taxon>Streptophyta</taxon>
        <taxon>Embryophyta</taxon>
        <taxon>Tracheophyta</taxon>
        <taxon>Spermatophyta</taxon>
        <taxon>Magnoliopsida</taxon>
        <taxon>eudicotyledons</taxon>
        <taxon>Gunneridae</taxon>
        <taxon>Pentapetalae</taxon>
        <taxon>rosids</taxon>
        <taxon>fabids</taxon>
        <taxon>Fabales</taxon>
        <taxon>Fabaceae</taxon>
        <taxon>Papilionoideae</taxon>
        <taxon>50 kb inversion clade</taxon>
        <taxon>genistoids sensu lato</taxon>
        <taxon>core genistoids</taxon>
        <taxon>Genisteae</taxon>
        <taxon>Lupinus</taxon>
    </lineage>
</organism>
<proteinExistence type="predicted"/>
<evidence type="ECO:0000313" key="9">
    <source>
        <dbReference type="EMBL" id="CAL0302979.1"/>
    </source>
</evidence>
<dbReference type="AlphaFoldDB" id="A0AAV1W0Q4"/>
<dbReference type="PROSITE" id="PS50090">
    <property type="entry name" value="MYB_LIKE"/>
    <property type="match status" value="2"/>
</dbReference>
<keyword evidence="6" id="KW-0539">Nucleus</keyword>
<feature type="compositionally biased region" description="Basic and acidic residues" evidence="7">
    <location>
        <begin position="64"/>
        <end position="75"/>
    </location>
</feature>
<feature type="domain" description="Myb-like" evidence="8">
    <location>
        <begin position="512"/>
        <end position="569"/>
    </location>
</feature>
<keyword evidence="4" id="KW-0238">DNA-binding</keyword>
<dbReference type="Proteomes" id="UP001497480">
    <property type="component" value="Unassembled WGS sequence"/>
</dbReference>
<dbReference type="Gene3D" id="1.10.10.60">
    <property type="entry name" value="Homeodomain-like"/>
    <property type="match status" value="2"/>
</dbReference>
<feature type="region of interest" description="Disordered" evidence="7">
    <location>
        <begin position="1"/>
        <end position="21"/>
    </location>
</feature>
<feature type="compositionally biased region" description="Low complexity" evidence="7">
    <location>
        <begin position="286"/>
        <end position="310"/>
    </location>
</feature>